<dbReference type="InterPro" id="IPR031322">
    <property type="entry name" value="Shikimate/glucono_kinase"/>
</dbReference>
<feature type="binding site" evidence="7">
    <location>
        <position position="57"/>
    </location>
    <ligand>
        <name>substrate</name>
    </ligand>
</feature>
<dbReference type="GO" id="GO:0009423">
    <property type="term" value="P:chorismate biosynthetic process"/>
    <property type="evidence" value="ECO:0007669"/>
    <property type="project" value="UniProtKB-UniRule"/>
</dbReference>
<feature type="binding site" evidence="7">
    <location>
        <position position="117"/>
    </location>
    <ligand>
        <name>ATP</name>
        <dbReference type="ChEBI" id="CHEBI:30616"/>
    </ligand>
</feature>
<keyword evidence="7" id="KW-0479">Metal-binding</keyword>
<evidence type="ECO:0000313" key="8">
    <source>
        <dbReference type="EMBL" id="SFK18451.1"/>
    </source>
</evidence>
<evidence type="ECO:0000256" key="6">
    <source>
        <dbReference type="ARBA" id="ARBA00023141"/>
    </source>
</evidence>
<organism evidence="8 9">
    <name type="scientific">Marinilactibacillus piezotolerans</name>
    <dbReference type="NCBI Taxonomy" id="258723"/>
    <lineage>
        <taxon>Bacteria</taxon>
        <taxon>Bacillati</taxon>
        <taxon>Bacillota</taxon>
        <taxon>Bacilli</taxon>
        <taxon>Lactobacillales</taxon>
        <taxon>Carnobacteriaceae</taxon>
        <taxon>Marinilactibacillus</taxon>
    </lineage>
</organism>
<comment type="catalytic activity">
    <reaction evidence="7">
        <text>shikimate + ATP = 3-phosphoshikimate + ADP + H(+)</text>
        <dbReference type="Rhea" id="RHEA:13121"/>
        <dbReference type="ChEBI" id="CHEBI:15378"/>
        <dbReference type="ChEBI" id="CHEBI:30616"/>
        <dbReference type="ChEBI" id="CHEBI:36208"/>
        <dbReference type="ChEBI" id="CHEBI:145989"/>
        <dbReference type="ChEBI" id="CHEBI:456216"/>
        <dbReference type="EC" id="2.7.1.71"/>
    </reaction>
</comment>
<comment type="subunit">
    <text evidence="7">Monomer.</text>
</comment>
<evidence type="ECO:0000256" key="3">
    <source>
        <dbReference type="ARBA" id="ARBA00022741"/>
    </source>
</evidence>
<keyword evidence="2 7" id="KW-0808">Transferase</keyword>
<dbReference type="Pfam" id="PF01202">
    <property type="entry name" value="SKI"/>
    <property type="match status" value="1"/>
</dbReference>
<comment type="function">
    <text evidence="7">Catalyzes the specific phosphorylation of the 3-hydroxyl group of shikimic acid using ATP as a cosubstrate.</text>
</comment>
<dbReference type="PANTHER" id="PTHR21087">
    <property type="entry name" value="SHIKIMATE KINASE"/>
    <property type="match status" value="1"/>
</dbReference>
<comment type="pathway">
    <text evidence="7">Metabolic intermediate biosynthesis; chorismate biosynthesis; chorismate from D-erythrose 4-phosphate and phosphoenolpyruvate: step 5/7.</text>
</comment>
<dbReference type="CDD" id="cd00464">
    <property type="entry name" value="SK"/>
    <property type="match status" value="1"/>
</dbReference>
<dbReference type="SUPFAM" id="SSF52540">
    <property type="entry name" value="P-loop containing nucleoside triphosphate hydrolases"/>
    <property type="match status" value="1"/>
</dbReference>
<dbReference type="OrthoDB" id="9800332at2"/>
<dbReference type="GO" id="GO:0005524">
    <property type="term" value="F:ATP binding"/>
    <property type="evidence" value="ECO:0007669"/>
    <property type="project" value="UniProtKB-UniRule"/>
</dbReference>
<keyword evidence="1 7" id="KW-0028">Amino-acid biosynthesis</keyword>
<feature type="binding site" evidence="7">
    <location>
        <position position="34"/>
    </location>
    <ligand>
        <name>substrate</name>
    </ligand>
</feature>
<dbReference type="STRING" id="258723.GCA_900169305_01746"/>
<protein>
    <recommendedName>
        <fullName evidence="7">Shikimate kinase</fullName>
        <shortName evidence="7">SK</shortName>
        <ecNumber evidence="7">2.7.1.71</ecNumber>
    </recommendedName>
</protein>
<dbReference type="EC" id="2.7.1.71" evidence="7"/>
<feature type="binding site" evidence="7">
    <location>
        <position position="80"/>
    </location>
    <ligand>
        <name>substrate</name>
    </ligand>
</feature>
<dbReference type="Proteomes" id="UP000199589">
    <property type="component" value="Unassembled WGS sequence"/>
</dbReference>
<dbReference type="EMBL" id="FOSJ01000014">
    <property type="protein sequence ID" value="SFK18451.1"/>
    <property type="molecule type" value="Genomic_DNA"/>
</dbReference>
<gene>
    <name evidence="7" type="primary">aroK</name>
    <name evidence="8" type="ORF">SAMN04488569_101423</name>
</gene>
<dbReference type="GO" id="GO:0009073">
    <property type="term" value="P:aromatic amino acid family biosynthetic process"/>
    <property type="evidence" value="ECO:0007669"/>
    <property type="project" value="UniProtKB-KW"/>
</dbReference>
<dbReference type="PRINTS" id="PR01100">
    <property type="entry name" value="SHIKIMTKNASE"/>
</dbReference>
<dbReference type="GO" id="GO:0008652">
    <property type="term" value="P:amino acid biosynthetic process"/>
    <property type="evidence" value="ECO:0007669"/>
    <property type="project" value="UniProtKB-KW"/>
</dbReference>
<dbReference type="GO" id="GO:0004765">
    <property type="term" value="F:shikimate kinase activity"/>
    <property type="evidence" value="ECO:0007669"/>
    <property type="project" value="UniProtKB-UniRule"/>
</dbReference>
<dbReference type="PANTHER" id="PTHR21087:SF16">
    <property type="entry name" value="SHIKIMATE KINASE 1, CHLOROPLASTIC"/>
    <property type="match status" value="1"/>
</dbReference>
<evidence type="ECO:0000256" key="7">
    <source>
        <dbReference type="HAMAP-Rule" id="MF_00109"/>
    </source>
</evidence>
<evidence type="ECO:0000256" key="5">
    <source>
        <dbReference type="ARBA" id="ARBA00022840"/>
    </source>
</evidence>
<dbReference type="GO" id="GO:0005829">
    <property type="term" value="C:cytosol"/>
    <property type="evidence" value="ECO:0007669"/>
    <property type="project" value="TreeGrafter"/>
</dbReference>
<comment type="similarity">
    <text evidence="7">Belongs to the shikimate kinase family.</text>
</comment>
<comment type="cofactor">
    <cofactor evidence="7">
        <name>Mg(2+)</name>
        <dbReference type="ChEBI" id="CHEBI:18420"/>
    </cofactor>
    <text evidence="7">Binds 1 Mg(2+) ion per subunit.</text>
</comment>
<accession>A0A1I3XH99</accession>
<keyword evidence="3 7" id="KW-0547">Nucleotide-binding</keyword>
<feature type="binding site" evidence="7">
    <location>
        <position position="134"/>
    </location>
    <ligand>
        <name>substrate</name>
    </ligand>
</feature>
<keyword evidence="6 7" id="KW-0057">Aromatic amino acid biosynthesis</keyword>
<dbReference type="UniPathway" id="UPA00053">
    <property type="reaction ID" value="UER00088"/>
</dbReference>
<evidence type="ECO:0000256" key="2">
    <source>
        <dbReference type="ARBA" id="ARBA00022679"/>
    </source>
</evidence>
<keyword evidence="5 7" id="KW-0067">ATP-binding</keyword>
<dbReference type="HAMAP" id="MF_00109">
    <property type="entry name" value="Shikimate_kinase"/>
    <property type="match status" value="1"/>
</dbReference>
<name>A0A1I3XH99_9LACT</name>
<evidence type="ECO:0000256" key="1">
    <source>
        <dbReference type="ARBA" id="ARBA00022605"/>
    </source>
</evidence>
<keyword evidence="9" id="KW-1185">Reference proteome</keyword>
<dbReference type="InterPro" id="IPR027417">
    <property type="entry name" value="P-loop_NTPase"/>
</dbReference>
<sequence length="170" mass="19162">MKSNIVLIGMTGSGKTTIGKQLSERLSMPFIDIDHYIEQTEKQTIPELFAVSEAHFREIEAAACQNLAAQQQRTVLSCGGGVVLNQLNIQAFRKTGWIILLDRPIEQIVQDIQTEHRPLLKSGTERLYQLYQERKDLYTEAADIIISNTSSLEHVLNKIEKQLPASIISK</sequence>
<feature type="binding site" evidence="7">
    <location>
        <position position="16"/>
    </location>
    <ligand>
        <name>Mg(2+)</name>
        <dbReference type="ChEBI" id="CHEBI:18420"/>
    </ligand>
</feature>
<dbReference type="Gene3D" id="3.40.50.300">
    <property type="entry name" value="P-loop containing nucleotide triphosphate hydrolases"/>
    <property type="match status" value="1"/>
</dbReference>
<feature type="binding site" evidence="7">
    <location>
        <begin position="12"/>
        <end position="17"/>
    </location>
    <ligand>
        <name>ATP</name>
        <dbReference type="ChEBI" id="CHEBI:30616"/>
    </ligand>
</feature>
<reference evidence="9" key="1">
    <citation type="submission" date="2016-10" db="EMBL/GenBank/DDBJ databases">
        <authorList>
            <person name="Varghese N."/>
            <person name="Submissions S."/>
        </authorList>
    </citation>
    <scope>NUCLEOTIDE SEQUENCE [LARGE SCALE GENOMIC DNA]</scope>
    <source>
        <strain evidence="9">DSM 16108</strain>
    </source>
</reference>
<evidence type="ECO:0000256" key="4">
    <source>
        <dbReference type="ARBA" id="ARBA00022777"/>
    </source>
</evidence>
<dbReference type="InterPro" id="IPR000623">
    <property type="entry name" value="Shikimate_kinase/TSH1"/>
</dbReference>
<keyword evidence="4 7" id="KW-0418">Kinase</keyword>
<comment type="caution">
    <text evidence="7">Lacks conserved residue(s) required for the propagation of feature annotation.</text>
</comment>
<dbReference type="GO" id="GO:0000287">
    <property type="term" value="F:magnesium ion binding"/>
    <property type="evidence" value="ECO:0007669"/>
    <property type="project" value="UniProtKB-UniRule"/>
</dbReference>
<proteinExistence type="inferred from homology"/>
<keyword evidence="7" id="KW-0963">Cytoplasm</keyword>
<evidence type="ECO:0000313" key="9">
    <source>
        <dbReference type="Proteomes" id="UP000199589"/>
    </source>
</evidence>
<comment type="subcellular location">
    <subcellularLocation>
        <location evidence="7">Cytoplasm</location>
    </subcellularLocation>
</comment>
<keyword evidence="7" id="KW-0460">Magnesium</keyword>
<dbReference type="AlphaFoldDB" id="A0A1I3XH99"/>